<evidence type="ECO:0000256" key="2">
    <source>
        <dbReference type="SAM" id="MobiDB-lite"/>
    </source>
</evidence>
<feature type="compositionally biased region" description="Polar residues" evidence="2">
    <location>
        <begin position="169"/>
        <end position="184"/>
    </location>
</feature>
<dbReference type="Proteomes" id="UP000016923">
    <property type="component" value="Unassembled WGS sequence"/>
</dbReference>
<gene>
    <name evidence="4" type="ORF">F503_05885</name>
</gene>
<name>S3DB73_OPHP1</name>
<evidence type="ECO:0000259" key="3">
    <source>
        <dbReference type="PROSITE" id="PS50157"/>
    </source>
</evidence>
<keyword evidence="1" id="KW-0862">Zinc</keyword>
<evidence type="ECO:0000313" key="5">
    <source>
        <dbReference type="Proteomes" id="UP000016923"/>
    </source>
</evidence>
<dbReference type="STRING" id="1262450.S3DB73"/>
<proteinExistence type="predicted"/>
<keyword evidence="1" id="KW-0863">Zinc-finger</keyword>
<dbReference type="InterPro" id="IPR013087">
    <property type="entry name" value="Znf_C2H2_type"/>
</dbReference>
<feature type="region of interest" description="Disordered" evidence="2">
    <location>
        <begin position="146"/>
        <end position="261"/>
    </location>
</feature>
<dbReference type="AlphaFoldDB" id="S3DB73"/>
<dbReference type="EMBL" id="KE148146">
    <property type="protein sequence ID" value="EPE10790.1"/>
    <property type="molecule type" value="Genomic_DNA"/>
</dbReference>
<protein>
    <recommendedName>
        <fullName evidence="3">C2H2-type domain-containing protein</fullName>
    </recommendedName>
</protein>
<evidence type="ECO:0000313" key="4">
    <source>
        <dbReference type="EMBL" id="EPE10790.1"/>
    </source>
</evidence>
<dbReference type="HOGENOM" id="CLU_760957_0_0_1"/>
<dbReference type="PROSITE" id="PS00028">
    <property type="entry name" value="ZINC_FINGER_C2H2_1"/>
    <property type="match status" value="1"/>
</dbReference>
<feature type="compositionally biased region" description="Low complexity" evidence="2">
    <location>
        <begin position="208"/>
        <end position="226"/>
    </location>
</feature>
<feature type="compositionally biased region" description="Polar residues" evidence="2">
    <location>
        <begin position="238"/>
        <end position="250"/>
    </location>
</feature>
<dbReference type="PROSITE" id="PS50157">
    <property type="entry name" value="ZINC_FINGER_C2H2_2"/>
    <property type="match status" value="1"/>
</dbReference>
<dbReference type="VEuPathDB" id="FungiDB:F503_05885"/>
<dbReference type="GO" id="GO:0008270">
    <property type="term" value="F:zinc ion binding"/>
    <property type="evidence" value="ECO:0007669"/>
    <property type="project" value="UniProtKB-KW"/>
</dbReference>
<reference evidence="4 5" key="1">
    <citation type="journal article" date="2013" name="BMC Genomics">
        <title>The genome and transcriptome of the pine saprophyte Ophiostoma piceae, and a comparison with the bark beetle-associated pine pathogen Grosmannia clavigera.</title>
        <authorList>
            <person name="Haridas S."/>
            <person name="Wang Y."/>
            <person name="Lim L."/>
            <person name="Massoumi Alamouti S."/>
            <person name="Jackman S."/>
            <person name="Docking R."/>
            <person name="Robertson G."/>
            <person name="Birol I."/>
            <person name="Bohlmann J."/>
            <person name="Breuil C."/>
        </authorList>
    </citation>
    <scope>NUCLEOTIDE SEQUENCE [LARGE SCALE GENOMIC DNA]</scope>
    <source>
        <strain evidence="4 5">UAMH 11346</strain>
    </source>
</reference>
<accession>S3DB73</accession>
<feature type="domain" description="C2H2-type" evidence="3">
    <location>
        <begin position="331"/>
        <end position="359"/>
    </location>
</feature>
<feature type="compositionally biased region" description="Basic and acidic residues" evidence="2">
    <location>
        <begin position="148"/>
        <end position="159"/>
    </location>
</feature>
<feature type="compositionally biased region" description="Polar residues" evidence="2">
    <location>
        <begin position="198"/>
        <end position="207"/>
    </location>
</feature>
<dbReference type="OrthoDB" id="4777353at2759"/>
<keyword evidence="1" id="KW-0479">Metal-binding</keyword>
<sequence length="364" mass="40803">MARQHSEDSVLESWTQCLQGVALQWYSCVLSDDDRIMLEGAPLQDVVYRLIDRFKDPFAKANGYLRNARFTMADVAAGQDIMVFINTVVSKSQMCGMSAPGQIQVAYEAFDSYIQLCVPKPSISTTMDDFVKSVLQHQSVIENMSHTLRQDQRWKRDYVRTTGGPRPGQNRNGYAQRTNYTSQALEGPSESKPAPPGQYQSNPRQGHNGQNGQKYNYNNNRPRYSNQQGPNPADDKPTNNYPAKGQNSNPFFKPWTKPGNQLPQKAYNVIDITDEVEPDDVASVSSATVDDEQVDPDEPDDDNAMLAAGDGSHDDVVFLATTQEQTGPRRHICRRCKRTFNSGNKLHDHLVSVHAVERGVPKNY</sequence>
<organism evidence="4 5">
    <name type="scientific">Ophiostoma piceae (strain UAMH 11346)</name>
    <name type="common">Sap stain fungus</name>
    <dbReference type="NCBI Taxonomy" id="1262450"/>
    <lineage>
        <taxon>Eukaryota</taxon>
        <taxon>Fungi</taxon>
        <taxon>Dikarya</taxon>
        <taxon>Ascomycota</taxon>
        <taxon>Pezizomycotina</taxon>
        <taxon>Sordariomycetes</taxon>
        <taxon>Sordariomycetidae</taxon>
        <taxon>Ophiostomatales</taxon>
        <taxon>Ophiostomataceae</taxon>
        <taxon>Ophiostoma</taxon>
    </lineage>
</organism>
<evidence type="ECO:0000256" key="1">
    <source>
        <dbReference type="PROSITE-ProRule" id="PRU00042"/>
    </source>
</evidence>
<keyword evidence="5" id="KW-1185">Reference proteome</keyword>